<feature type="transmembrane region" description="Helical" evidence="2">
    <location>
        <begin position="243"/>
        <end position="265"/>
    </location>
</feature>
<organism evidence="3 4">
    <name type="scientific">Methanolapillus millepedarum</name>
    <dbReference type="NCBI Taxonomy" id="3028296"/>
    <lineage>
        <taxon>Archaea</taxon>
        <taxon>Methanobacteriati</taxon>
        <taxon>Methanobacteriota</taxon>
        <taxon>Stenosarchaea group</taxon>
        <taxon>Methanomicrobia</taxon>
        <taxon>Methanosarcinales</taxon>
        <taxon>Methanosarcinaceae</taxon>
        <taxon>Methanolapillus</taxon>
    </lineage>
</organism>
<protein>
    <submittedName>
        <fullName evidence="3">Uncharacterized protein</fullName>
    </submittedName>
</protein>
<feature type="compositionally biased region" description="Low complexity" evidence="1">
    <location>
        <begin position="178"/>
        <end position="218"/>
    </location>
</feature>
<dbReference type="GeneID" id="89230891"/>
<sequence length="272" mass="29427">MRENHCFKKSVKSVHLFLLLTIISCAVFICGAAAAENEIVVQDSVSPLKLDLQLDYSNSTGSTTGSTIGNTVSKTVYIRNTGDTSLNYIFYLDQSEKTGVLPLFSLSESSVSLEPGQSYSLTVSVQTNPVKSESDFSDVKLKIIRNPESTTPVGYVVPIHITTTEENSTGNGSGNSGSGSNSTNRTNSNNNTKNTSSNSTNSTNSNIIHNSSGSSNNTDSINMANGHDSTESSDIFQNPKRSVMIFSISLILSFLISACFMFIVYRRYFPKK</sequence>
<dbReference type="InterPro" id="IPR013783">
    <property type="entry name" value="Ig-like_fold"/>
</dbReference>
<evidence type="ECO:0000256" key="1">
    <source>
        <dbReference type="SAM" id="MobiDB-lite"/>
    </source>
</evidence>
<dbReference type="PROSITE" id="PS51257">
    <property type="entry name" value="PROKAR_LIPOPROTEIN"/>
    <property type="match status" value="1"/>
</dbReference>
<keyword evidence="2" id="KW-0812">Transmembrane</keyword>
<reference evidence="3 4" key="1">
    <citation type="submission" date="2023-07" db="EMBL/GenBank/DDBJ databases">
        <title>Closed genoem sequence of Methanosarcinaceae archaeon Ac7.</title>
        <authorList>
            <person name="Poehlein A."/>
            <person name="Protasov E."/>
            <person name="Platt K."/>
            <person name="Reeh H."/>
            <person name="Daniel R."/>
            <person name="Brune A."/>
        </authorList>
    </citation>
    <scope>NUCLEOTIDE SEQUENCE [LARGE SCALE GENOMIC DNA]</scope>
    <source>
        <strain evidence="3 4">Ac7</strain>
    </source>
</reference>
<dbReference type="Gene3D" id="2.60.40.10">
    <property type="entry name" value="Immunoglobulins"/>
    <property type="match status" value="1"/>
</dbReference>
<name>A0AA96V6T2_9EURY</name>
<gene>
    <name evidence="3" type="ORF">MsAc7_17970</name>
</gene>
<evidence type="ECO:0000313" key="4">
    <source>
        <dbReference type="Proteomes" id="UP001303587"/>
    </source>
</evidence>
<keyword evidence="2" id="KW-1133">Transmembrane helix</keyword>
<dbReference type="Proteomes" id="UP001303587">
    <property type="component" value="Chromosome"/>
</dbReference>
<dbReference type="RefSeq" id="WP_338102551.1">
    <property type="nucleotide sequence ID" value="NZ_CP131060.1"/>
</dbReference>
<evidence type="ECO:0000256" key="2">
    <source>
        <dbReference type="SAM" id="Phobius"/>
    </source>
</evidence>
<keyword evidence="4" id="KW-1185">Reference proteome</keyword>
<accession>A0AA96V6T2</accession>
<dbReference type="EMBL" id="CP131060">
    <property type="protein sequence ID" value="WNY26223.1"/>
    <property type="molecule type" value="Genomic_DNA"/>
</dbReference>
<evidence type="ECO:0000313" key="3">
    <source>
        <dbReference type="EMBL" id="WNY26223.1"/>
    </source>
</evidence>
<dbReference type="AlphaFoldDB" id="A0AA96V6T2"/>
<feature type="region of interest" description="Disordered" evidence="1">
    <location>
        <begin position="164"/>
        <end position="234"/>
    </location>
</feature>
<keyword evidence="2" id="KW-0472">Membrane</keyword>
<proteinExistence type="predicted"/>